<dbReference type="SUPFAM" id="SSF53649">
    <property type="entry name" value="Alkaline phosphatase-like"/>
    <property type="match status" value="1"/>
</dbReference>
<dbReference type="SUPFAM" id="SSF64158">
    <property type="entry name" value="2,3-Bisphosphoglycerate-independent phosphoglycerate mutase, substrate-binding domain"/>
    <property type="match status" value="1"/>
</dbReference>
<evidence type="ECO:0000256" key="12">
    <source>
        <dbReference type="PIRSR" id="PIRSR001492-2"/>
    </source>
</evidence>
<dbReference type="Proteomes" id="UP000741282">
    <property type="component" value="Unassembled WGS sequence"/>
</dbReference>
<comment type="caution">
    <text evidence="16">The sequence shown here is derived from an EMBL/GenBank/DDBJ whole genome shotgun (WGS) entry which is preliminary data.</text>
</comment>
<dbReference type="Gene3D" id="3.40.720.10">
    <property type="entry name" value="Alkaline Phosphatase, subunit A"/>
    <property type="match status" value="1"/>
</dbReference>
<comment type="function">
    <text evidence="2 9">Catalyzes the interconversion of 2-phosphoglycerate and 3-phosphoglycerate.</text>
</comment>
<organism evidence="16 17">
    <name type="scientific">Candidatus Dojkabacteria bacterium</name>
    <dbReference type="NCBI Taxonomy" id="2099670"/>
    <lineage>
        <taxon>Bacteria</taxon>
        <taxon>Candidatus Dojkabacteria</taxon>
    </lineage>
</organism>
<protein>
    <recommendedName>
        <fullName evidence="9 10">2,3-bisphosphoglycerate-independent phosphoglycerate mutase</fullName>
        <shortName evidence="9">BPG-independent PGAM</shortName>
        <shortName evidence="9">Phosphoglyceromutase</shortName>
        <shortName evidence="9">iPGM</shortName>
        <ecNumber evidence="9 10">5.4.2.12</ecNumber>
    </recommendedName>
</protein>
<evidence type="ECO:0000256" key="10">
    <source>
        <dbReference type="NCBIfam" id="TIGR01307"/>
    </source>
</evidence>
<comment type="pathway">
    <text evidence="3 9">Carbohydrate degradation; glycolysis; pyruvate from D-glyceraldehyde 3-phosphate: step 3/5.</text>
</comment>
<feature type="binding site" evidence="9 12">
    <location>
        <begin position="158"/>
        <end position="159"/>
    </location>
    <ligand>
        <name>substrate</name>
    </ligand>
</feature>
<evidence type="ECO:0000259" key="15">
    <source>
        <dbReference type="Pfam" id="PF06415"/>
    </source>
</evidence>
<dbReference type="InterPro" id="IPR011258">
    <property type="entry name" value="BPG-indep_PGM_N"/>
</dbReference>
<feature type="binding site" evidence="9 13">
    <location>
        <position position="464"/>
    </location>
    <ligand>
        <name>Mn(2+)</name>
        <dbReference type="ChEBI" id="CHEBI:29035"/>
        <label>1</label>
    </ligand>
</feature>
<dbReference type="GO" id="GO:0005829">
    <property type="term" value="C:cytosol"/>
    <property type="evidence" value="ECO:0007669"/>
    <property type="project" value="TreeGrafter"/>
</dbReference>
<evidence type="ECO:0000256" key="2">
    <source>
        <dbReference type="ARBA" id="ARBA00002315"/>
    </source>
</evidence>
<feature type="active site" description="Phosphoserine intermediate" evidence="9 11">
    <location>
        <position position="66"/>
    </location>
</feature>
<evidence type="ECO:0000256" key="3">
    <source>
        <dbReference type="ARBA" id="ARBA00004798"/>
    </source>
</evidence>
<evidence type="ECO:0000256" key="8">
    <source>
        <dbReference type="ARBA" id="ARBA00023235"/>
    </source>
</evidence>
<dbReference type="Pfam" id="PF01676">
    <property type="entry name" value="Metalloenzyme"/>
    <property type="match status" value="1"/>
</dbReference>
<proteinExistence type="inferred from homology"/>
<comment type="cofactor">
    <cofactor evidence="9">
        <name>Mn(2+)</name>
        <dbReference type="ChEBI" id="CHEBI:29035"/>
    </cofactor>
    <text evidence="9">Binds 2 manganese ions per subunit.</text>
</comment>
<evidence type="ECO:0000256" key="1">
    <source>
        <dbReference type="ARBA" id="ARBA00000370"/>
    </source>
</evidence>
<dbReference type="InterPro" id="IPR006124">
    <property type="entry name" value="Metalloenzyme"/>
</dbReference>
<keyword evidence="7 9" id="KW-0464">Manganese</keyword>
<dbReference type="Gene3D" id="3.40.1450.10">
    <property type="entry name" value="BPG-independent phosphoglycerate mutase, domain B"/>
    <property type="match status" value="1"/>
</dbReference>
<name>A0A955KXY8_9BACT</name>
<accession>A0A955KXY8</accession>
<dbReference type="InterPro" id="IPR036646">
    <property type="entry name" value="PGAM_B_sf"/>
</dbReference>
<feature type="binding site" evidence="9 13">
    <location>
        <position position="445"/>
    </location>
    <ligand>
        <name>Mn(2+)</name>
        <dbReference type="ChEBI" id="CHEBI:29035"/>
        <label>2</label>
    </ligand>
</feature>
<dbReference type="InterPro" id="IPR017850">
    <property type="entry name" value="Alkaline_phosphatase_core_sf"/>
</dbReference>
<dbReference type="PIRSF" id="PIRSF001492">
    <property type="entry name" value="IPGAM"/>
    <property type="match status" value="1"/>
</dbReference>
<evidence type="ECO:0000256" key="11">
    <source>
        <dbReference type="PIRSR" id="PIRSR001492-1"/>
    </source>
</evidence>
<comment type="subunit">
    <text evidence="9">Monomer.</text>
</comment>
<dbReference type="AlphaFoldDB" id="A0A955KXY8"/>
<sequence length="517" mass="57953">MNEGLLSQKVMLIIMDGLGAAPVDKGNAVTLARPENLIRYWDSYPHTYLQASGPAVGLPEGIYGNSEVGHLNIGAGKVILQNLPKINRAIETGAYYSNTTLLSALQHAQTNGSNIHIIGCFSDGGVHSHIDHFLATHKFFVQRAVKNPIYFHCFTDGRDSPPKEARRFFQILNKQINDTGFGHIASIIGRAYAMDRNNNWDRTKLAYDLLTLGKGELFNNWEDALNNSYLKGFTDEYIKPSIIKKDQNVPVITSNDVILFLNYRADRALQLTEAFLSERFDSFQTKALQNIFFASMVSYRKDYPNHVIMPKEYVNLSLGRIISENGMRQLRIAESEKFPHVTYFFNGGLSIKYSGEDRIEVPSPNVPTYDRKPEMSAMEILTILKQRLNLNIYDFVVLNLANTDMVGHTGNLQACIRSVQVVDHVVDQLVKQFTSLGGTVILTADHGNVEEVIKVGTNDIDTEHSLNPVPFMIINSSLKKDNLPYGQLSDIAPTILDLMNIRKPDEMMGRSLLPANL</sequence>
<feature type="binding site" evidence="9 12">
    <location>
        <position position="127"/>
    </location>
    <ligand>
        <name>substrate</name>
    </ligand>
</feature>
<evidence type="ECO:0000256" key="13">
    <source>
        <dbReference type="PIRSR" id="PIRSR001492-3"/>
    </source>
</evidence>
<evidence type="ECO:0000256" key="4">
    <source>
        <dbReference type="ARBA" id="ARBA00008819"/>
    </source>
</evidence>
<dbReference type="FunFam" id="3.40.1450.10:FF:000002">
    <property type="entry name" value="2,3-bisphosphoglycerate-independent phosphoglycerate mutase"/>
    <property type="match status" value="1"/>
</dbReference>
<feature type="binding site" evidence="9 13">
    <location>
        <position position="16"/>
    </location>
    <ligand>
        <name>Mn(2+)</name>
        <dbReference type="ChEBI" id="CHEBI:29035"/>
        <label>2</label>
    </ligand>
</feature>
<feature type="binding site" evidence="9 13">
    <location>
        <position position="66"/>
    </location>
    <ligand>
        <name>Mn(2+)</name>
        <dbReference type="ChEBI" id="CHEBI:29035"/>
        <label>2</label>
    </ligand>
</feature>
<comment type="catalytic activity">
    <reaction evidence="1 9">
        <text>(2R)-2-phosphoglycerate = (2R)-3-phosphoglycerate</text>
        <dbReference type="Rhea" id="RHEA:15901"/>
        <dbReference type="ChEBI" id="CHEBI:58272"/>
        <dbReference type="ChEBI" id="CHEBI:58289"/>
        <dbReference type="EC" id="5.4.2.12"/>
    </reaction>
</comment>
<feature type="binding site" evidence="9 13">
    <location>
        <position position="404"/>
    </location>
    <ligand>
        <name>Mn(2+)</name>
        <dbReference type="ChEBI" id="CHEBI:29035"/>
        <label>1</label>
    </ligand>
</feature>
<dbReference type="NCBIfam" id="TIGR01307">
    <property type="entry name" value="pgm_bpd_ind"/>
    <property type="match status" value="1"/>
</dbReference>
<evidence type="ECO:0000313" key="17">
    <source>
        <dbReference type="Proteomes" id="UP000741282"/>
    </source>
</evidence>
<feature type="binding site" evidence="9 13">
    <location>
        <position position="446"/>
    </location>
    <ligand>
        <name>Mn(2+)</name>
        <dbReference type="ChEBI" id="CHEBI:29035"/>
        <label>2</label>
    </ligand>
</feature>
<dbReference type="HAMAP" id="MF_01038">
    <property type="entry name" value="GpmI"/>
    <property type="match status" value="1"/>
</dbReference>
<feature type="binding site" evidence="9 12">
    <location>
        <position position="190"/>
    </location>
    <ligand>
        <name>substrate</name>
    </ligand>
</feature>
<dbReference type="GO" id="GO:0006007">
    <property type="term" value="P:glucose catabolic process"/>
    <property type="evidence" value="ECO:0007669"/>
    <property type="project" value="InterPro"/>
</dbReference>
<feature type="binding site" evidence="9 13">
    <location>
        <position position="408"/>
    </location>
    <ligand>
        <name>Mn(2+)</name>
        <dbReference type="ChEBI" id="CHEBI:29035"/>
        <label>1</label>
    </ligand>
</feature>
<evidence type="ECO:0000313" key="16">
    <source>
        <dbReference type="EMBL" id="MCA9376591.1"/>
    </source>
</evidence>
<feature type="binding site" evidence="9 12">
    <location>
        <position position="196"/>
    </location>
    <ligand>
        <name>substrate</name>
    </ligand>
</feature>
<keyword evidence="5 9" id="KW-0479">Metal-binding</keyword>
<gene>
    <name evidence="9 16" type="primary">gpmI</name>
    <name evidence="16" type="ORF">KC685_01580</name>
</gene>
<feature type="binding site" evidence="9 12">
    <location>
        <position position="337"/>
    </location>
    <ligand>
        <name>substrate</name>
    </ligand>
</feature>
<dbReference type="EMBL" id="JAGQLN010000004">
    <property type="protein sequence ID" value="MCA9376591.1"/>
    <property type="molecule type" value="Genomic_DNA"/>
</dbReference>
<dbReference type="GO" id="GO:0004619">
    <property type="term" value="F:phosphoglycerate mutase activity"/>
    <property type="evidence" value="ECO:0007669"/>
    <property type="project" value="UniProtKB-UniRule"/>
</dbReference>
<keyword evidence="6 9" id="KW-0324">Glycolysis</keyword>
<keyword evidence="8 9" id="KW-0413">Isomerase</keyword>
<dbReference type="GO" id="GO:0030145">
    <property type="term" value="F:manganese ion binding"/>
    <property type="evidence" value="ECO:0007669"/>
    <property type="project" value="UniProtKB-UniRule"/>
</dbReference>
<dbReference type="InterPro" id="IPR005995">
    <property type="entry name" value="Pgm_bpd_ind"/>
</dbReference>
<reference evidence="16" key="1">
    <citation type="submission" date="2020-04" db="EMBL/GenBank/DDBJ databases">
        <authorList>
            <person name="Zhang T."/>
        </authorList>
    </citation>
    <scope>NUCLEOTIDE SEQUENCE</scope>
    <source>
        <strain evidence="16">HKST-UBA17</strain>
    </source>
</reference>
<evidence type="ECO:0000256" key="5">
    <source>
        <dbReference type="ARBA" id="ARBA00022723"/>
    </source>
</evidence>
<feature type="binding site" evidence="9 12">
    <location>
        <begin position="264"/>
        <end position="267"/>
    </location>
    <ligand>
        <name>substrate</name>
    </ligand>
</feature>
<evidence type="ECO:0000259" key="14">
    <source>
        <dbReference type="Pfam" id="PF01676"/>
    </source>
</evidence>
<comment type="similarity">
    <text evidence="4 9">Belongs to the BPG-independent phosphoglycerate mutase family.</text>
</comment>
<dbReference type="PANTHER" id="PTHR31637">
    <property type="entry name" value="2,3-BISPHOSPHOGLYCERATE-INDEPENDENT PHOSPHOGLYCERATE MUTASE"/>
    <property type="match status" value="1"/>
</dbReference>
<evidence type="ECO:0000256" key="7">
    <source>
        <dbReference type="ARBA" id="ARBA00023211"/>
    </source>
</evidence>
<dbReference type="PANTHER" id="PTHR31637:SF0">
    <property type="entry name" value="2,3-BISPHOSPHOGLYCERATE-INDEPENDENT PHOSPHOGLYCERATE MUTASE"/>
    <property type="match status" value="1"/>
</dbReference>
<reference evidence="16" key="2">
    <citation type="journal article" date="2021" name="Microbiome">
        <title>Successional dynamics and alternative stable states in a saline activated sludge microbial community over 9 years.</title>
        <authorList>
            <person name="Wang Y."/>
            <person name="Ye J."/>
            <person name="Ju F."/>
            <person name="Liu L."/>
            <person name="Boyd J.A."/>
            <person name="Deng Y."/>
            <person name="Parks D.H."/>
            <person name="Jiang X."/>
            <person name="Yin X."/>
            <person name="Woodcroft B.J."/>
            <person name="Tyson G.W."/>
            <person name="Hugenholtz P."/>
            <person name="Polz M.F."/>
            <person name="Zhang T."/>
        </authorList>
    </citation>
    <scope>NUCLEOTIDE SEQUENCE</scope>
    <source>
        <strain evidence="16">HKST-UBA17</strain>
    </source>
</reference>
<dbReference type="GO" id="GO:0006096">
    <property type="term" value="P:glycolytic process"/>
    <property type="evidence" value="ECO:0007669"/>
    <property type="project" value="UniProtKB-UniRule"/>
</dbReference>
<evidence type="ECO:0000256" key="9">
    <source>
        <dbReference type="HAMAP-Rule" id="MF_01038"/>
    </source>
</evidence>
<dbReference type="EC" id="5.4.2.12" evidence="9 10"/>
<evidence type="ECO:0000256" key="6">
    <source>
        <dbReference type="ARBA" id="ARBA00023152"/>
    </source>
</evidence>
<dbReference type="CDD" id="cd16010">
    <property type="entry name" value="iPGM"/>
    <property type="match status" value="1"/>
</dbReference>
<feature type="domain" description="BPG-independent PGAM N-terminal" evidence="15">
    <location>
        <begin position="86"/>
        <end position="300"/>
    </location>
</feature>
<feature type="domain" description="Metalloenzyme" evidence="14">
    <location>
        <begin position="8"/>
        <end position="502"/>
    </location>
</feature>
<dbReference type="Pfam" id="PF06415">
    <property type="entry name" value="iPGM_N"/>
    <property type="match status" value="1"/>
</dbReference>